<evidence type="ECO:0000256" key="1">
    <source>
        <dbReference type="SAM" id="Phobius"/>
    </source>
</evidence>
<feature type="transmembrane region" description="Helical" evidence="1">
    <location>
        <begin position="64"/>
        <end position="85"/>
    </location>
</feature>
<reference evidence="2 3" key="1">
    <citation type="journal article" date="2020" name="Cell Host Microbe">
        <title>Functional and Genomic Variation between Human-Derived Isolates of Lachnospiraceae Reveals Inter- and Intra-Species Diversity.</title>
        <authorList>
            <person name="Sorbara M.T."/>
            <person name="Littmann E.R."/>
            <person name="Fontana E."/>
            <person name="Moody T.U."/>
            <person name="Kohout C.E."/>
            <person name="Gjonbalaj M."/>
            <person name="Eaton V."/>
            <person name="Seok R."/>
            <person name="Leiner I.M."/>
            <person name="Pamer E.G."/>
        </authorList>
    </citation>
    <scope>NUCLEOTIDE SEQUENCE [LARGE SCALE GENOMIC DNA]</scope>
    <source>
        <strain evidence="2 3">MSK.20.11</strain>
    </source>
</reference>
<feature type="transmembrane region" description="Helical" evidence="1">
    <location>
        <begin position="38"/>
        <end position="58"/>
    </location>
</feature>
<dbReference type="EMBL" id="JAAIPF010000005">
    <property type="protein sequence ID" value="NSF72941.1"/>
    <property type="molecule type" value="Genomic_DNA"/>
</dbReference>
<keyword evidence="1" id="KW-0812">Transmembrane</keyword>
<protein>
    <submittedName>
        <fullName evidence="2">Uncharacterized protein</fullName>
    </submittedName>
</protein>
<dbReference type="Proteomes" id="UP000822152">
    <property type="component" value="Unassembled WGS sequence"/>
</dbReference>
<keyword evidence="1" id="KW-1133">Transmembrane helix</keyword>
<keyword evidence="1" id="KW-0472">Membrane</keyword>
<accession>A0ABX2GMI9</accession>
<proteinExistence type="predicted"/>
<comment type="caution">
    <text evidence="2">The sequence shown here is derived from an EMBL/GenBank/DDBJ whole genome shotgun (WGS) entry which is preliminary data.</text>
</comment>
<organism evidence="2 3">
    <name type="scientific">Blautia wexlerae</name>
    <dbReference type="NCBI Taxonomy" id="418240"/>
    <lineage>
        <taxon>Bacteria</taxon>
        <taxon>Bacillati</taxon>
        <taxon>Bacillota</taxon>
        <taxon>Clostridia</taxon>
        <taxon>Lachnospirales</taxon>
        <taxon>Lachnospiraceae</taxon>
        <taxon>Blautia</taxon>
    </lineage>
</organism>
<evidence type="ECO:0000313" key="3">
    <source>
        <dbReference type="Proteomes" id="UP000822152"/>
    </source>
</evidence>
<gene>
    <name evidence="2" type="ORF">G4952_03705</name>
</gene>
<evidence type="ECO:0000313" key="2">
    <source>
        <dbReference type="EMBL" id="NSF72941.1"/>
    </source>
</evidence>
<keyword evidence="3" id="KW-1185">Reference proteome</keyword>
<name>A0ABX2GMI9_9FIRM</name>
<sequence length="88" mass="9658">MFGKYVRYKTEEGNEMTNTASTTHRTGKKESRKLSRTMAVILGLIVTLEVMIAGGMIFNIDFHSADTIAVILGFLVLYSGVVAVLTDN</sequence>